<proteinExistence type="predicted"/>
<dbReference type="PANTHER" id="PTHR12604">
    <property type="entry name" value="KU AUTOANTIGEN DNA HELICASE"/>
    <property type="match status" value="1"/>
</dbReference>
<feature type="domain" description="SAP" evidence="1">
    <location>
        <begin position="112"/>
        <end position="146"/>
    </location>
</feature>
<evidence type="ECO:0000313" key="2">
    <source>
        <dbReference type="EMBL" id="KAG8100464.1"/>
    </source>
</evidence>
<organism evidence="2 3">
    <name type="scientific">Zizania palustris</name>
    <name type="common">Northern wild rice</name>
    <dbReference type="NCBI Taxonomy" id="103762"/>
    <lineage>
        <taxon>Eukaryota</taxon>
        <taxon>Viridiplantae</taxon>
        <taxon>Streptophyta</taxon>
        <taxon>Embryophyta</taxon>
        <taxon>Tracheophyta</taxon>
        <taxon>Spermatophyta</taxon>
        <taxon>Magnoliopsida</taxon>
        <taxon>Liliopsida</taxon>
        <taxon>Poales</taxon>
        <taxon>Poaceae</taxon>
        <taxon>BOP clade</taxon>
        <taxon>Oryzoideae</taxon>
        <taxon>Oryzeae</taxon>
        <taxon>Zizaniinae</taxon>
        <taxon>Zizania</taxon>
    </lineage>
</organism>
<dbReference type="EMBL" id="JAAALK010000079">
    <property type="protein sequence ID" value="KAG8100464.1"/>
    <property type="molecule type" value="Genomic_DNA"/>
</dbReference>
<dbReference type="OrthoDB" id="445357at2759"/>
<reference evidence="2" key="1">
    <citation type="journal article" date="2021" name="bioRxiv">
        <title>Whole Genome Assembly and Annotation of Northern Wild Rice, Zizania palustris L., Supports a Whole Genome Duplication in the Zizania Genus.</title>
        <authorList>
            <person name="Haas M."/>
            <person name="Kono T."/>
            <person name="Macchietto M."/>
            <person name="Millas R."/>
            <person name="McGilp L."/>
            <person name="Shao M."/>
            <person name="Duquette J."/>
            <person name="Hirsch C.N."/>
            <person name="Kimball J."/>
        </authorList>
    </citation>
    <scope>NUCLEOTIDE SEQUENCE</scope>
    <source>
        <tissue evidence="2">Fresh leaf tissue</tissue>
    </source>
</reference>
<protein>
    <recommendedName>
        <fullName evidence="1">SAP domain-containing protein</fullName>
    </recommendedName>
</protein>
<dbReference type="GO" id="GO:0003690">
    <property type="term" value="F:double-stranded DNA binding"/>
    <property type="evidence" value="ECO:0007669"/>
    <property type="project" value="TreeGrafter"/>
</dbReference>
<dbReference type="PROSITE" id="PS50800">
    <property type="entry name" value="SAP"/>
    <property type="match status" value="1"/>
</dbReference>
<evidence type="ECO:0000259" key="1">
    <source>
        <dbReference type="PROSITE" id="PS50800"/>
    </source>
</evidence>
<dbReference type="InterPro" id="IPR003034">
    <property type="entry name" value="SAP_dom"/>
</dbReference>
<dbReference type="Proteomes" id="UP000729402">
    <property type="component" value="Unassembled WGS sequence"/>
</dbReference>
<comment type="caution">
    <text evidence="2">The sequence shown here is derived from an EMBL/GenBank/DDBJ whole genome shotgun (WGS) entry which is preliminary data.</text>
</comment>
<keyword evidence="3" id="KW-1185">Reference proteome</keyword>
<name>A0A8J5X2K7_ZIZPA</name>
<dbReference type="Pfam" id="PF02037">
    <property type="entry name" value="SAP"/>
    <property type="match status" value="1"/>
</dbReference>
<dbReference type="SMART" id="SM00513">
    <property type="entry name" value="SAP"/>
    <property type="match status" value="1"/>
</dbReference>
<dbReference type="GO" id="GO:0006303">
    <property type="term" value="P:double-strand break repair via nonhomologous end joining"/>
    <property type="evidence" value="ECO:0007669"/>
    <property type="project" value="TreeGrafter"/>
</dbReference>
<dbReference type="PANTHER" id="PTHR12604:SF2">
    <property type="entry name" value="X-RAY REPAIR CROSS-COMPLEMENTING PROTEIN 6"/>
    <property type="match status" value="1"/>
</dbReference>
<reference evidence="2" key="2">
    <citation type="submission" date="2021-02" db="EMBL/GenBank/DDBJ databases">
        <authorList>
            <person name="Kimball J.A."/>
            <person name="Haas M.W."/>
            <person name="Macchietto M."/>
            <person name="Kono T."/>
            <person name="Duquette J."/>
            <person name="Shao M."/>
        </authorList>
    </citation>
    <scope>NUCLEOTIDE SEQUENCE</scope>
    <source>
        <tissue evidence="2">Fresh leaf tissue</tissue>
    </source>
</reference>
<dbReference type="FunFam" id="1.10.720.30:FF:000021">
    <property type="entry name" value="ATP-dependent DNA helicase 2 subunit KU70"/>
    <property type="match status" value="1"/>
</dbReference>
<dbReference type="GO" id="GO:0000723">
    <property type="term" value="P:telomere maintenance"/>
    <property type="evidence" value="ECO:0007669"/>
    <property type="project" value="TreeGrafter"/>
</dbReference>
<dbReference type="AlphaFoldDB" id="A0A8J5X2K7"/>
<dbReference type="GO" id="GO:0043564">
    <property type="term" value="C:Ku70:Ku80 complex"/>
    <property type="evidence" value="ECO:0007669"/>
    <property type="project" value="TreeGrafter"/>
</dbReference>
<gene>
    <name evidence="2" type="ORF">GUJ93_ZPchr0013g35322</name>
</gene>
<evidence type="ECO:0000313" key="3">
    <source>
        <dbReference type="Proteomes" id="UP000729402"/>
    </source>
</evidence>
<sequence length="148" mass="15889">MEYCVPSSASIQSTLRTPCLNVEGFVHHTLKSLLPDHPSKCLASEYFVSGPGVVKAIDEFKASVYGENYDLDESEAAAAKAGASKKRKASTDAAAQKSAAYDWAELADTGKLKDMTVVELKSYLTAHDLPVSGKKEALISRILTHLGK</sequence>
<accession>A0A8J5X2K7</accession>
<dbReference type="GO" id="GO:0042162">
    <property type="term" value="F:telomeric DNA binding"/>
    <property type="evidence" value="ECO:0007669"/>
    <property type="project" value="TreeGrafter"/>
</dbReference>